<dbReference type="InterPro" id="IPR007278">
    <property type="entry name" value="DUF397"/>
</dbReference>
<proteinExistence type="predicted"/>
<evidence type="ECO:0000313" key="2">
    <source>
        <dbReference type="EMBL" id="SNR99128.1"/>
    </source>
</evidence>
<dbReference type="Proteomes" id="UP000198280">
    <property type="component" value="Unassembled WGS sequence"/>
</dbReference>
<evidence type="ECO:0000259" key="1">
    <source>
        <dbReference type="Pfam" id="PF04149"/>
    </source>
</evidence>
<dbReference type="AlphaFoldDB" id="A0A239AVZ0"/>
<sequence length="60" mass="6386">MWFTSRHSGSDGGQCVEVAVGPAAVHVRDSKDRSGPALAFEPDAWTEFVAFAGRLPEPQG</sequence>
<organism evidence="2 3">
    <name type="scientific">Actinacidiphila glaucinigra</name>
    <dbReference type="NCBI Taxonomy" id="235986"/>
    <lineage>
        <taxon>Bacteria</taxon>
        <taxon>Bacillati</taxon>
        <taxon>Actinomycetota</taxon>
        <taxon>Actinomycetes</taxon>
        <taxon>Kitasatosporales</taxon>
        <taxon>Streptomycetaceae</taxon>
        <taxon>Actinacidiphila</taxon>
    </lineage>
</organism>
<evidence type="ECO:0000313" key="3">
    <source>
        <dbReference type="Proteomes" id="UP000198280"/>
    </source>
</evidence>
<name>A0A239AVZ0_9ACTN</name>
<dbReference type="EMBL" id="FZOF01000002">
    <property type="protein sequence ID" value="SNR99128.1"/>
    <property type="molecule type" value="Genomic_DNA"/>
</dbReference>
<reference evidence="2 3" key="1">
    <citation type="submission" date="2017-06" db="EMBL/GenBank/DDBJ databases">
        <authorList>
            <person name="Kim H.J."/>
            <person name="Triplett B.A."/>
        </authorList>
    </citation>
    <scope>NUCLEOTIDE SEQUENCE [LARGE SCALE GENOMIC DNA]</scope>
    <source>
        <strain evidence="2 3">CGMCC 4.1858</strain>
    </source>
</reference>
<feature type="domain" description="DUF397" evidence="1">
    <location>
        <begin position="2"/>
        <end position="51"/>
    </location>
</feature>
<accession>A0A239AVZ0</accession>
<gene>
    <name evidence="2" type="ORF">SAMN05216252_102172</name>
</gene>
<keyword evidence="3" id="KW-1185">Reference proteome</keyword>
<dbReference type="Pfam" id="PF04149">
    <property type="entry name" value="DUF397"/>
    <property type="match status" value="1"/>
</dbReference>
<protein>
    <recommendedName>
        <fullName evidence="1">DUF397 domain-containing protein</fullName>
    </recommendedName>
</protein>